<dbReference type="Pfam" id="PF20669">
    <property type="entry name" value="Exo70_N"/>
    <property type="match status" value="1"/>
</dbReference>
<feature type="domain" description="Exocyst complex subunit Exo70 C-terminal" evidence="5">
    <location>
        <begin position="281"/>
        <end position="639"/>
    </location>
</feature>
<evidence type="ECO:0000256" key="4">
    <source>
        <dbReference type="SAM" id="MobiDB-lite"/>
    </source>
</evidence>
<reference evidence="6" key="1">
    <citation type="submission" date="2022-12" db="EMBL/GenBank/DDBJ databases">
        <title>Draft genome assemblies for two species of Escallonia (Escalloniales).</title>
        <authorList>
            <person name="Chanderbali A."/>
            <person name="Dervinis C."/>
            <person name="Anghel I."/>
            <person name="Soltis D."/>
            <person name="Soltis P."/>
            <person name="Zapata F."/>
        </authorList>
    </citation>
    <scope>NUCLEOTIDE SEQUENCE</scope>
    <source>
        <strain evidence="6">UCBG92.1500</strain>
        <tissue evidence="6">Leaf</tissue>
    </source>
</reference>
<keyword evidence="2 3" id="KW-0813">Transport</keyword>
<dbReference type="GO" id="GO:0006887">
    <property type="term" value="P:exocytosis"/>
    <property type="evidence" value="ECO:0007669"/>
    <property type="project" value="UniProtKB-KW"/>
</dbReference>
<dbReference type="InterPro" id="IPR016159">
    <property type="entry name" value="Cullin_repeat-like_dom_sf"/>
</dbReference>
<dbReference type="GO" id="GO:0000145">
    <property type="term" value="C:exocyst"/>
    <property type="evidence" value="ECO:0007669"/>
    <property type="project" value="InterPro"/>
</dbReference>
<dbReference type="Gene3D" id="1.20.1280.170">
    <property type="entry name" value="Exocyst complex component Exo70"/>
    <property type="match status" value="1"/>
</dbReference>
<dbReference type="Proteomes" id="UP001187471">
    <property type="component" value="Unassembled WGS sequence"/>
</dbReference>
<feature type="compositionally biased region" description="Low complexity" evidence="4">
    <location>
        <begin position="12"/>
        <end position="30"/>
    </location>
</feature>
<dbReference type="FunFam" id="1.20.1280.170:FF:000003">
    <property type="entry name" value="Exocyst subunit Exo70 family protein"/>
    <property type="match status" value="1"/>
</dbReference>
<dbReference type="PANTHER" id="PTHR12542:SF176">
    <property type="entry name" value="EXOCYST SUBUNIT EXO70 FAMILY PROTEIN"/>
    <property type="match status" value="1"/>
</dbReference>
<dbReference type="Pfam" id="PF03081">
    <property type="entry name" value="Exo70_C"/>
    <property type="match status" value="1"/>
</dbReference>
<organism evidence="6 7">
    <name type="scientific">Escallonia rubra</name>
    <dbReference type="NCBI Taxonomy" id="112253"/>
    <lineage>
        <taxon>Eukaryota</taxon>
        <taxon>Viridiplantae</taxon>
        <taxon>Streptophyta</taxon>
        <taxon>Embryophyta</taxon>
        <taxon>Tracheophyta</taxon>
        <taxon>Spermatophyta</taxon>
        <taxon>Magnoliopsida</taxon>
        <taxon>eudicotyledons</taxon>
        <taxon>Gunneridae</taxon>
        <taxon>Pentapetalae</taxon>
        <taxon>asterids</taxon>
        <taxon>campanulids</taxon>
        <taxon>Escalloniales</taxon>
        <taxon>Escalloniaceae</taxon>
        <taxon>Escallonia</taxon>
    </lineage>
</organism>
<gene>
    <name evidence="6" type="ORF">RJ640_030893</name>
</gene>
<sequence>MEKKHRPNKFGSFTSRTSETTSSPRSPYSPLNVNRRSESDTLPTLEEDELHDHDIGQVSEDIDRFTDALSAVDDKSDPPEVPDIVETFSRILDSRIAKYNSGESTTKFGKMNEEDLLFIEAVRRISKLTNAFGEFPSRSTTTSSHNRTSMVLQRAMTFMEDEFRALLEDSRSSDDSSSINLKPYSSFNNKQEGSDRCAIPETESTGDHDEFPAYPPEILTKMNRIAAAMVSAGYETECCQVYTIARRNPFQEQLKKLEYEKLNIEDVQRMQWEPLEGEVARWIRLVKYCSAVLFPGERSLAESVFSDSPSLSKSIFSNIARAVAIQLLDFAEAVAMTKRSAEKLFKFLDMHETLRDLIPAISESRCSEEWEKEMASEISATLDRIGVAAMNIFCDLENSIKNDVARTPVPGGAIHPLTRYVMNYLKYACEYKDTLEQIFQQNSKSEGEENLQSDQATSSPFSAQLLVVMDLLDENLEAKSKLYKDISLRNIFLMNNGRYILQKVKGSPEIHKGMGDNWCRRRSTVVRQYHKNYQRETCGRLLQCLSLEGGLLVNGKVCKQVVKERFKNFGVTFDEIHKAQSTWVVSDEQLVSELRVSITGLVIPAYRSFLGRFKQHLDNGRQAEKYIKYQPEDIETLIEGLFEGNPLSMGRRR</sequence>
<evidence type="ECO:0000256" key="3">
    <source>
        <dbReference type="RuleBase" id="RU365026"/>
    </source>
</evidence>
<accession>A0AA88UTC9</accession>
<dbReference type="PANTHER" id="PTHR12542">
    <property type="entry name" value="EXOCYST COMPLEX PROTEIN EXO70"/>
    <property type="match status" value="1"/>
</dbReference>
<evidence type="ECO:0000259" key="5">
    <source>
        <dbReference type="Pfam" id="PF03081"/>
    </source>
</evidence>
<comment type="function">
    <text evidence="3">Component of the exocyst complex.</text>
</comment>
<dbReference type="AlphaFoldDB" id="A0AA88UTC9"/>
<evidence type="ECO:0000256" key="1">
    <source>
        <dbReference type="ARBA" id="ARBA00006756"/>
    </source>
</evidence>
<keyword evidence="7" id="KW-1185">Reference proteome</keyword>
<keyword evidence="3" id="KW-0653">Protein transport</keyword>
<evidence type="ECO:0000313" key="7">
    <source>
        <dbReference type="Proteomes" id="UP001187471"/>
    </source>
</evidence>
<protein>
    <recommendedName>
        <fullName evidence="3">Exocyst subunit Exo70 family protein</fullName>
    </recommendedName>
</protein>
<feature type="compositionally biased region" description="Polar residues" evidence="4">
    <location>
        <begin position="179"/>
        <end position="191"/>
    </location>
</feature>
<name>A0AA88UTC9_9ASTE</name>
<dbReference type="EMBL" id="JAVXUO010000300">
    <property type="protein sequence ID" value="KAK2993586.1"/>
    <property type="molecule type" value="Genomic_DNA"/>
</dbReference>
<dbReference type="InterPro" id="IPR004140">
    <property type="entry name" value="Exo70"/>
</dbReference>
<dbReference type="InterPro" id="IPR046364">
    <property type="entry name" value="Exo70_C"/>
</dbReference>
<dbReference type="GO" id="GO:0005546">
    <property type="term" value="F:phosphatidylinositol-4,5-bisphosphate binding"/>
    <property type="evidence" value="ECO:0007669"/>
    <property type="project" value="InterPro"/>
</dbReference>
<evidence type="ECO:0000256" key="2">
    <source>
        <dbReference type="ARBA" id="ARBA00022448"/>
    </source>
</evidence>
<comment type="caution">
    <text evidence="6">The sequence shown here is derived from an EMBL/GenBank/DDBJ whole genome shotgun (WGS) entry which is preliminary data.</text>
</comment>
<feature type="region of interest" description="Disordered" evidence="4">
    <location>
        <begin position="172"/>
        <end position="212"/>
    </location>
</feature>
<proteinExistence type="inferred from homology"/>
<feature type="region of interest" description="Disordered" evidence="4">
    <location>
        <begin position="1"/>
        <end position="56"/>
    </location>
</feature>
<dbReference type="SUPFAM" id="SSF74788">
    <property type="entry name" value="Cullin repeat-like"/>
    <property type="match status" value="1"/>
</dbReference>
<dbReference type="GO" id="GO:0015031">
    <property type="term" value="P:protein transport"/>
    <property type="evidence" value="ECO:0007669"/>
    <property type="project" value="UniProtKB-KW"/>
</dbReference>
<comment type="similarity">
    <text evidence="1 3">Belongs to the EXO70 family.</text>
</comment>
<keyword evidence="3" id="KW-0268">Exocytosis</keyword>
<evidence type="ECO:0000313" key="6">
    <source>
        <dbReference type="EMBL" id="KAK2993586.1"/>
    </source>
</evidence>